<keyword evidence="10" id="KW-0503">Monooxygenase</keyword>
<reference evidence="13 14" key="1">
    <citation type="journal article" date="2017" name="Mol. Plant">
        <title>The Genome of Medicinal Plant Macleaya cordata Provides New Insights into Benzylisoquinoline Alkaloids Metabolism.</title>
        <authorList>
            <person name="Liu X."/>
            <person name="Liu Y."/>
            <person name="Huang P."/>
            <person name="Ma Y."/>
            <person name="Qing Z."/>
            <person name="Tang Q."/>
            <person name="Cao H."/>
            <person name="Cheng P."/>
            <person name="Zheng Y."/>
            <person name="Yuan Z."/>
            <person name="Zhou Y."/>
            <person name="Liu J."/>
            <person name="Tang Z."/>
            <person name="Zhuo Y."/>
            <person name="Zhang Y."/>
            <person name="Yu L."/>
            <person name="Huang J."/>
            <person name="Yang P."/>
            <person name="Peng Q."/>
            <person name="Zhang J."/>
            <person name="Jiang W."/>
            <person name="Zhang Z."/>
            <person name="Lin K."/>
            <person name="Ro D.K."/>
            <person name="Chen X."/>
            <person name="Xiong X."/>
            <person name="Shang Y."/>
            <person name="Huang S."/>
            <person name="Zeng J."/>
        </authorList>
    </citation>
    <scope>NUCLEOTIDE SEQUENCE [LARGE SCALE GENOMIC DNA]</scope>
    <source>
        <strain evidence="14">cv. BLH2017</strain>
        <tissue evidence="13">Root</tissue>
    </source>
</reference>
<protein>
    <recommendedName>
        <fullName evidence="15">Cytochrome P450</fullName>
    </recommendedName>
</protein>
<gene>
    <name evidence="13" type="ORF">BVC80_1663g77</name>
</gene>
<dbReference type="GO" id="GO:0020037">
    <property type="term" value="F:heme binding"/>
    <property type="evidence" value="ECO:0007669"/>
    <property type="project" value="InterPro"/>
</dbReference>
<evidence type="ECO:0008006" key="15">
    <source>
        <dbReference type="Google" id="ProtNLM"/>
    </source>
</evidence>
<evidence type="ECO:0000256" key="6">
    <source>
        <dbReference type="ARBA" id="ARBA00022723"/>
    </source>
</evidence>
<dbReference type="GO" id="GO:0005506">
    <property type="term" value="F:iron ion binding"/>
    <property type="evidence" value="ECO:0007669"/>
    <property type="project" value="InterPro"/>
</dbReference>
<keyword evidence="7 12" id="KW-1133">Transmembrane helix</keyword>
<keyword evidence="9" id="KW-0408">Iron</keyword>
<keyword evidence="6" id="KW-0479">Metal-binding</keyword>
<keyword evidence="11 12" id="KW-0472">Membrane</keyword>
<evidence type="ECO:0000256" key="7">
    <source>
        <dbReference type="ARBA" id="ARBA00022989"/>
    </source>
</evidence>
<evidence type="ECO:0000256" key="1">
    <source>
        <dbReference type="ARBA" id="ARBA00001971"/>
    </source>
</evidence>
<accession>A0A200RBU1</accession>
<evidence type="ECO:0000256" key="12">
    <source>
        <dbReference type="SAM" id="Phobius"/>
    </source>
</evidence>
<comment type="cofactor">
    <cofactor evidence="1">
        <name>heme</name>
        <dbReference type="ChEBI" id="CHEBI:30413"/>
    </cofactor>
</comment>
<dbReference type="STRING" id="56857.A0A200RBU1"/>
<evidence type="ECO:0000313" key="13">
    <source>
        <dbReference type="EMBL" id="OVA20179.1"/>
    </source>
</evidence>
<evidence type="ECO:0000256" key="11">
    <source>
        <dbReference type="ARBA" id="ARBA00023136"/>
    </source>
</evidence>
<dbReference type="EMBL" id="MVGT01000146">
    <property type="protein sequence ID" value="OVA20179.1"/>
    <property type="molecule type" value="Genomic_DNA"/>
</dbReference>
<comment type="similarity">
    <text evidence="3">Belongs to the cytochrome P450 family.</text>
</comment>
<dbReference type="InterPro" id="IPR052306">
    <property type="entry name" value="CYP450_71D"/>
</dbReference>
<dbReference type="GO" id="GO:0016020">
    <property type="term" value="C:membrane"/>
    <property type="evidence" value="ECO:0007669"/>
    <property type="project" value="UniProtKB-SubCell"/>
</dbReference>
<keyword evidence="8" id="KW-0560">Oxidoreductase</keyword>
<dbReference type="AlphaFoldDB" id="A0A200RBU1"/>
<keyword evidence="4" id="KW-0349">Heme</keyword>
<evidence type="ECO:0000256" key="5">
    <source>
        <dbReference type="ARBA" id="ARBA00022692"/>
    </source>
</evidence>
<dbReference type="InterPro" id="IPR036396">
    <property type="entry name" value="Cyt_P450_sf"/>
</dbReference>
<comment type="caution">
    <text evidence="13">The sequence shown here is derived from an EMBL/GenBank/DDBJ whole genome shotgun (WGS) entry which is preliminary data.</text>
</comment>
<comment type="subcellular location">
    <subcellularLocation>
        <location evidence="2">Membrane</location>
        <topology evidence="2">Single-pass membrane protein</topology>
    </subcellularLocation>
</comment>
<evidence type="ECO:0000256" key="4">
    <source>
        <dbReference type="ARBA" id="ARBA00022617"/>
    </source>
</evidence>
<name>A0A200RBU1_MACCD</name>
<dbReference type="GO" id="GO:0016705">
    <property type="term" value="F:oxidoreductase activity, acting on paired donors, with incorporation or reduction of molecular oxygen"/>
    <property type="evidence" value="ECO:0007669"/>
    <property type="project" value="InterPro"/>
</dbReference>
<evidence type="ECO:0000256" key="2">
    <source>
        <dbReference type="ARBA" id="ARBA00004167"/>
    </source>
</evidence>
<dbReference type="InParanoid" id="A0A200RBU1"/>
<evidence type="ECO:0000256" key="8">
    <source>
        <dbReference type="ARBA" id="ARBA00023002"/>
    </source>
</evidence>
<keyword evidence="5 12" id="KW-0812">Transmembrane</keyword>
<dbReference type="SUPFAM" id="SSF48264">
    <property type="entry name" value="Cytochrome P450"/>
    <property type="match status" value="1"/>
</dbReference>
<keyword evidence="14" id="KW-1185">Reference proteome</keyword>
<sequence length="123" mass="13825">MGMRYLLKPKSSPMHGRLEEIRNTGVMLKALSQRGLIVVLLIVRGLTLSIFHLGLVGGCVQGCHLVLANIELVLAQLLYHFDWKLPHGVKPEDLDMYEDFGMGVKRKNDLYLIPIPYSPSPTE</sequence>
<dbReference type="OrthoDB" id="1729071at2759"/>
<proteinExistence type="inferred from homology"/>
<dbReference type="PANTHER" id="PTHR47953:SF19">
    <property type="entry name" value="OS06G0641600 PROTEIN"/>
    <property type="match status" value="1"/>
</dbReference>
<dbReference type="GO" id="GO:0004497">
    <property type="term" value="F:monooxygenase activity"/>
    <property type="evidence" value="ECO:0007669"/>
    <property type="project" value="UniProtKB-KW"/>
</dbReference>
<organism evidence="13 14">
    <name type="scientific">Macleaya cordata</name>
    <name type="common">Five-seeded plume-poppy</name>
    <name type="synonym">Bocconia cordata</name>
    <dbReference type="NCBI Taxonomy" id="56857"/>
    <lineage>
        <taxon>Eukaryota</taxon>
        <taxon>Viridiplantae</taxon>
        <taxon>Streptophyta</taxon>
        <taxon>Embryophyta</taxon>
        <taxon>Tracheophyta</taxon>
        <taxon>Spermatophyta</taxon>
        <taxon>Magnoliopsida</taxon>
        <taxon>Ranunculales</taxon>
        <taxon>Papaveraceae</taxon>
        <taxon>Papaveroideae</taxon>
        <taxon>Macleaya</taxon>
    </lineage>
</organism>
<feature type="transmembrane region" description="Helical" evidence="12">
    <location>
        <begin position="36"/>
        <end position="55"/>
    </location>
</feature>
<evidence type="ECO:0000256" key="3">
    <source>
        <dbReference type="ARBA" id="ARBA00010617"/>
    </source>
</evidence>
<dbReference type="Proteomes" id="UP000195402">
    <property type="component" value="Unassembled WGS sequence"/>
</dbReference>
<evidence type="ECO:0000313" key="14">
    <source>
        <dbReference type="Proteomes" id="UP000195402"/>
    </source>
</evidence>
<evidence type="ECO:0000256" key="9">
    <source>
        <dbReference type="ARBA" id="ARBA00023004"/>
    </source>
</evidence>
<dbReference type="PANTHER" id="PTHR47953">
    <property type="entry name" value="OS08G0105600 PROTEIN"/>
    <property type="match status" value="1"/>
</dbReference>
<evidence type="ECO:0000256" key="10">
    <source>
        <dbReference type="ARBA" id="ARBA00023033"/>
    </source>
</evidence>